<dbReference type="Proteomes" id="UP000005222">
    <property type="component" value="Chromosome A"/>
</dbReference>
<comment type="similarity">
    <text evidence="1 6">Belongs to the hexokinase family.</text>
</comment>
<dbReference type="GO" id="GO:0019158">
    <property type="term" value="F:mannokinase activity"/>
    <property type="evidence" value="ECO:0007669"/>
    <property type="project" value="TreeGrafter"/>
</dbReference>
<evidence type="ECO:0000256" key="5">
    <source>
        <dbReference type="ARBA" id="ARBA00022840"/>
    </source>
</evidence>
<sequence>MMYLGNNEYVKGVCVENTVDLIKEKEAKVLVTQVGAGSEPLSLGSESVLAPAGVQKDRSISIEQIIWGFEHGVVPAALTNHSDMMCEDFREALEKNSEMTMLPNEKICPTGDEHGEYLVIDVGGSTLRIAIVEIKPPGDSDENDDREKRINLVSERQWTVENSVKVMDLKFFRWIAKNAKETLAYREDFVSGKCKLKTGISWSFPLEMTSHSSGNILFAGKGYTISQEVYGKDLKYILESVFLESYGLQIDIKSIVNDSLATYAAGAFLDKNMKLAMVLGTGLNACCLIKTDSIHEKKRLDSDYVLLNSELSFFGRDLISLSNKFDTMIDSHFDYRNTKLPYKPHMELDTLTKEIFQPLELMTSGRYIVELVRSIIVDLIEGGNIFQKVHLGMSHVIYKRYDGLSGELVCSISESDDITFLRKRIVKYMGWNPNDIDDADIINLKLIVDCVIKRAAYLMAITIVAFIKLMHINNDGSKSDVFKVGFVGSVLAHFKKYRNTVLEFVNEDSLVKSLGLKVGFKSLVESSIIGTAISAAYFS</sequence>
<dbReference type="Gene3D" id="3.30.420.40">
    <property type="match status" value="1"/>
</dbReference>
<dbReference type="GO" id="GO:0006096">
    <property type="term" value="P:glycolytic process"/>
    <property type="evidence" value="ECO:0007669"/>
    <property type="project" value="UniProtKB-UniPathway"/>
</dbReference>
<organism evidence="9 11">
    <name type="scientific">Pichia sorbitophila (strain ATCC MYA-4447 / BCRC 22081 / CBS 7064 / NBRC 10061 / NRRL Y-12695)</name>
    <name type="common">Hybrid yeast</name>
    <dbReference type="NCBI Taxonomy" id="559304"/>
    <lineage>
        <taxon>Eukaryota</taxon>
        <taxon>Fungi</taxon>
        <taxon>Dikarya</taxon>
        <taxon>Ascomycota</taxon>
        <taxon>Saccharomycotina</taxon>
        <taxon>Pichiomycetes</taxon>
        <taxon>Debaryomycetaceae</taxon>
        <taxon>Millerozyma</taxon>
    </lineage>
</organism>
<dbReference type="AlphaFoldDB" id="G8YVS7"/>
<evidence type="ECO:0000259" key="7">
    <source>
        <dbReference type="Pfam" id="PF00349"/>
    </source>
</evidence>
<evidence type="ECO:0000256" key="2">
    <source>
        <dbReference type="ARBA" id="ARBA00022679"/>
    </source>
</evidence>
<dbReference type="CDD" id="cd24000">
    <property type="entry name" value="ASKHA_NBD_HK"/>
    <property type="match status" value="1"/>
</dbReference>
<dbReference type="EC" id="2.7.1.-" evidence="6"/>
<dbReference type="GO" id="GO:0004340">
    <property type="term" value="F:glucokinase activity"/>
    <property type="evidence" value="ECO:0007669"/>
    <property type="project" value="TreeGrafter"/>
</dbReference>
<proteinExistence type="inferred from homology"/>
<keyword evidence="4 6" id="KW-0418">Kinase</keyword>
<gene>
    <name evidence="9" type="primary">Piso0_000567</name>
    <name evidence="9" type="ORF">GNLVRS01_PISO0A12188g</name>
    <name evidence="10" type="ORF">GNLVRS01_PISO0B12255g</name>
</gene>
<dbReference type="InParanoid" id="G8YVS7"/>
<dbReference type="SUPFAM" id="SSF53067">
    <property type="entry name" value="Actin-like ATPase domain"/>
    <property type="match status" value="2"/>
</dbReference>
<keyword evidence="5 6" id="KW-0067">ATP-binding</keyword>
<dbReference type="HOGENOM" id="CLU_014393_4_1_1"/>
<dbReference type="InterPro" id="IPR001312">
    <property type="entry name" value="Hexokinase"/>
</dbReference>
<dbReference type="Proteomes" id="UP000005222">
    <property type="component" value="Chromosome B"/>
</dbReference>
<dbReference type="Gene3D" id="3.40.367.20">
    <property type="match status" value="1"/>
</dbReference>
<feature type="domain" description="Hexokinase C-terminal" evidence="8">
    <location>
        <begin position="275"/>
        <end position="536"/>
    </location>
</feature>
<dbReference type="EMBL" id="FO082059">
    <property type="protein sequence ID" value="CCE72960.1"/>
    <property type="molecule type" value="Genomic_DNA"/>
</dbReference>
<dbReference type="OMA" id="PDFQPFE"/>
<dbReference type="GO" id="GO:0005829">
    <property type="term" value="C:cytosol"/>
    <property type="evidence" value="ECO:0007669"/>
    <property type="project" value="TreeGrafter"/>
</dbReference>
<dbReference type="GO" id="GO:0006013">
    <property type="term" value="P:mannose metabolic process"/>
    <property type="evidence" value="ECO:0007669"/>
    <property type="project" value="TreeGrafter"/>
</dbReference>
<evidence type="ECO:0000256" key="1">
    <source>
        <dbReference type="ARBA" id="ARBA00009225"/>
    </source>
</evidence>
<evidence type="ECO:0000313" key="10">
    <source>
        <dbReference type="EMBL" id="CCE73521.1"/>
    </source>
</evidence>
<evidence type="ECO:0000313" key="11">
    <source>
        <dbReference type="Proteomes" id="UP000005222"/>
    </source>
</evidence>
<evidence type="ECO:0000256" key="4">
    <source>
        <dbReference type="ARBA" id="ARBA00022777"/>
    </source>
</evidence>
<dbReference type="EMBL" id="FO082058">
    <property type="protein sequence ID" value="CCE73521.1"/>
    <property type="molecule type" value="Genomic_DNA"/>
</dbReference>
<dbReference type="InterPro" id="IPR022673">
    <property type="entry name" value="Hexokinase_C"/>
</dbReference>
<dbReference type="InterPro" id="IPR022672">
    <property type="entry name" value="Hexokinase_N"/>
</dbReference>
<dbReference type="Pfam" id="PF03727">
    <property type="entry name" value="Hexokinase_2"/>
    <property type="match status" value="1"/>
</dbReference>
<keyword evidence="11" id="KW-1185">Reference proteome</keyword>
<dbReference type="GO" id="GO:0005739">
    <property type="term" value="C:mitochondrion"/>
    <property type="evidence" value="ECO:0007669"/>
    <property type="project" value="TreeGrafter"/>
</dbReference>
<reference evidence="11" key="2">
    <citation type="journal article" date="2012" name="G3 (Bethesda)">
        <title>Pichia sorbitophila, an interspecies yeast hybrid reveals early steps of genome resolution following polyploidization.</title>
        <authorList>
            <person name="Leh Louis V."/>
            <person name="Despons L."/>
            <person name="Friedrich A."/>
            <person name="Martin T."/>
            <person name="Durrens P."/>
            <person name="Casaregola S."/>
            <person name="Neuveglise C."/>
            <person name="Fairhead C."/>
            <person name="Marck C."/>
            <person name="Cruz J.A."/>
            <person name="Straub M.L."/>
            <person name="Kugler V."/>
            <person name="Sacerdot C."/>
            <person name="Uzunov Z."/>
            <person name="Thierry A."/>
            <person name="Weiss S."/>
            <person name="Bleykasten C."/>
            <person name="De Montigny J."/>
            <person name="Jacques N."/>
            <person name="Jung P."/>
            <person name="Lemaire M."/>
            <person name="Mallet S."/>
            <person name="Morel G."/>
            <person name="Richard G.F."/>
            <person name="Sarkar A."/>
            <person name="Savel G."/>
            <person name="Schacherer J."/>
            <person name="Seret M.L."/>
            <person name="Talla E."/>
            <person name="Samson G."/>
            <person name="Jubin C."/>
            <person name="Poulain J."/>
            <person name="Vacherie B."/>
            <person name="Barbe V."/>
            <person name="Pelletier E."/>
            <person name="Sherman D.J."/>
            <person name="Westhof E."/>
            <person name="Weissenbach J."/>
            <person name="Baret P.V."/>
            <person name="Wincker P."/>
            <person name="Gaillardin C."/>
            <person name="Dujon B."/>
            <person name="Souciet J.L."/>
        </authorList>
    </citation>
    <scope>NUCLEOTIDE SEQUENCE [LARGE SCALE GENOMIC DNA]</scope>
    <source>
        <strain evidence="11">ATCC MYA-4447 / BCRC 22081 / CBS 7064 / NBRC 10061 / NRRL Y-12695</strain>
    </source>
</reference>
<protein>
    <recommendedName>
        <fullName evidence="6">Phosphotransferase</fullName>
        <ecNumber evidence="6">2.7.1.-</ecNumber>
    </recommendedName>
</protein>
<dbReference type="GO" id="GO:0005524">
    <property type="term" value="F:ATP binding"/>
    <property type="evidence" value="ECO:0007669"/>
    <property type="project" value="UniProtKB-UniRule"/>
</dbReference>
<accession>G8YVS7</accession>
<name>G8YVS7_PICSO</name>
<keyword evidence="3 6" id="KW-0547">Nucleotide-binding</keyword>
<dbReference type="STRING" id="559304.G8YVS7"/>
<dbReference type="eggNOG" id="KOG1369">
    <property type="taxonomic scope" value="Eukaryota"/>
</dbReference>
<dbReference type="FunCoup" id="G8YVS7">
    <property type="interactions" value="386"/>
</dbReference>
<keyword evidence="6" id="KW-0324">Glycolysis</keyword>
<dbReference type="UniPathway" id="UPA00109">
    <property type="reaction ID" value="UER00180"/>
</dbReference>
<dbReference type="GO" id="GO:0001678">
    <property type="term" value="P:intracellular glucose homeostasis"/>
    <property type="evidence" value="ECO:0007669"/>
    <property type="project" value="InterPro"/>
</dbReference>
<evidence type="ECO:0000256" key="3">
    <source>
        <dbReference type="ARBA" id="ARBA00022741"/>
    </source>
</evidence>
<dbReference type="GO" id="GO:0008865">
    <property type="term" value="F:fructokinase activity"/>
    <property type="evidence" value="ECO:0007669"/>
    <property type="project" value="TreeGrafter"/>
</dbReference>
<reference evidence="9" key="1">
    <citation type="submission" date="2011-10" db="EMBL/GenBank/DDBJ databases">
        <authorList>
            <person name="Genoscope - CEA"/>
        </authorList>
    </citation>
    <scope>NUCLEOTIDE SEQUENCE</scope>
    <source>
        <strain evidence="9">CBS 7064</strain>
    </source>
</reference>
<dbReference type="InterPro" id="IPR043129">
    <property type="entry name" value="ATPase_NBD"/>
</dbReference>
<dbReference type="PANTHER" id="PTHR19443:SF24">
    <property type="entry name" value="PHOSPHOTRANSFERASE"/>
    <property type="match status" value="1"/>
</dbReference>
<dbReference type="GO" id="GO:0006006">
    <property type="term" value="P:glucose metabolic process"/>
    <property type="evidence" value="ECO:0007669"/>
    <property type="project" value="TreeGrafter"/>
</dbReference>
<dbReference type="GO" id="GO:0005536">
    <property type="term" value="F:D-glucose binding"/>
    <property type="evidence" value="ECO:0007669"/>
    <property type="project" value="InterPro"/>
</dbReference>
<dbReference type="Pfam" id="PF00349">
    <property type="entry name" value="Hexokinase_1"/>
    <property type="match status" value="1"/>
</dbReference>
<dbReference type="OrthoDB" id="419537at2759"/>
<evidence type="ECO:0000313" key="9">
    <source>
        <dbReference type="EMBL" id="CCE72960.1"/>
    </source>
</evidence>
<feature type="domain" description="Hexokinase N-terminal" evidence="7">
    <location>
        <begin position="76"/>
        <end position="267"/>
    </location>
</feature>
<dbReference type="PANTHER" id="PTHR19443">
    <property type="entry name" value="HEXOKINASE"/>
    <property type="match status" value="1"/>
</dbReference>
<dbReference type="PROSITE" id="PS51748">
    <property type="entry name" value="HEXOKINASE_2"/>
    <property type="match status" value="1"/>
</dbReference>
<dbReference type="PRINTS" id="PR00475">
    <property type="entry name" value="HEXOKINASE"/>
</dbReference>
<evidence type="ECO:0000256" key="6">
    <source>
        <dbReference type="RuleBase" id="RU362007"/>
    </source>
</evidence>
<keyword evidence="2 6" id="KW-0808">Transferase</keyword>
<evidence type="ECO:0000259" key="8">
    <source>
        <dbReference type="Pfam" id="PF03727"/>
    </source>
</evidence>